<dbReference type="EMBL" id="JAAMRR010001080">
    <property type="protein sequence ID" value="NGX97598.1"/>
    <property type="molecule type" value="Genomic_DNA"/>
</dbReference>
<organism evidence="2 3">
    <name type="scientific">Candidatus Afipia apatlaquensis</name>
    <dbReference type="NCBI Taxonomy" id="2712852"/>
    <lineage>
        <taxon>Bacteria</taxon>
        <taxon>Pseudomonadati</taxon>
        <taxon>Pseudomonadota</taxon>
        <taxon>Alphaproteobacteria</taxon>
        <taxon>Hyphomicrobiales</taxon>
        <taxon>Nitrobacteraceae</taxon>
        <taxon>Afipia</taxon>
    </lineage>
</organism>
<sequence length="225" mass="25588">MTKLSLKQELRRLIASGSKDVPDRGATGKYGTKNPTSRSEAIKRIKQAKTPFELTIAARGARTLADQHAAIRKDAVFKLNSMPANRELVFKLDWHEVFQPEDANIARECIREFLVRMLRGIHRSAKLELDFAAQNFVVVPEIWSKMGTFAPLHFHALIDIPTAGLPSFDAGAKSIWESVCRAHNIKGSIHSSPIKNKDRLDRYNLKQLDLEWVFDRTMWPIDLLD</sequence>
<evidence type="ECO:0000313" key="2">
    <source>
        <dbReference type="EMBL" id="NGX97598.1"/>
    </source>
</evidence>
<accession>A0A7C9RIB8</accession>
<name>A0A7C9RIB8_9BRAD</name>
<reference evidence="2" key="1">
    <citation type="submission" date="2020-02" db="EMBL/GenBank/DDBJ databases">
        <title>Draft genome sequence of Candidatus Afipia apatlaquensis IBT-C3, a potential strain for decolorization of textile dyes.</title>
        <authorList>
            <person name="Sanchez-Reyes A."/>
            <person name="Breton-Deval L."/>
            <person name="Mangelson H."/>
            <person name="Sanchez-Flores A."/>
        </authorList>
    </citation>
    <scope>NUCLEOTIDE SEQUENCE [LARGE SCALE GENOMIC DNA]</scope>
    <source>
        <strain evidence="2">IBT-C3</strain>
    </source>
</reference>
<gene>
    <name evidence="2" type="ORF">G4V63_21050</name>
</gene>
<keyword evidence="3" id="KW-1185">Reference proteome</keyword>
<evidence type="ECO:0000313" key="3">
    <source>
        <dbReference type="Proteomes" id="UP000480266"/>
    </source>
</evidence>
<comment type="caution">
    <text evidence="2">The sequence shown here is derived from an EMBL/GenBank/DDBJ whole genome shotgun (WGS) entry which is preliminary data.</text>
</comment>
<evidence type="ECO:0000256" key="1">
    <source>
        <dbReference type="SAM" id="MobiDB-lite"/>
    </source>
</evidence>
<proteinExistence type="predicted"/>
<protein>
    <submittedName>
        <fullName evidence="2">Uncharacterized protein</fullName>
    </submittedName>
</protein>
<dbReference type="Proteomes" id="UP000480266">
    <property type="component" value="Unassembled WGS sequence"/>
</dbReference>
<feature type="region of interest" description="Disordered" evidence="1">
    <location>
        <begin position="17"/>
        <end position="38"/>
    </location>
</feature>
<dbReference type="AlphaFoldDB" id="A0A7C9RIB8"/>